<evidence type="ECO:0000313" key="1">
    <source>
        <dbReference type="EMBL" id="KAK1119351.1"/>
    </source>
</evidence>
<comment type="caution">
    <text evidence="1">The sequence shown here is derived from an EMBL/GenBank/DDBJ whole genome shotgun (WGS) entry which is preliminary data.</text>
</comment>
<keyword evidence="2" id="KW-1185">Reference proteome</keyword>
<gene>
    <name evidence="1" type="ORF">K0M31_013537</name>
</gene>
<accession>A0AA40FIU8</accession>
<reference evidence="1" key="1">
    <citation type="submission" date="2021-10" db="EMBL/GenBank/DDBJ databases">
        <title>Melipona bicolor Genome sequencing and assembly.</title>
        <authorList>
            <person name="Araujo N.S."/>
            <person name="Arias M.C."/>
        </authorList>
    </citation>
    <scope>NUCLEOTIDE SEQUENCE</scope>
    <source>
        <strain evidence="1">USP_2M_L1-L4_2017</strain>
        <tissue evidence="1">Whole body</tissue>
    </source>
</reference>
<name>A0AA40FIU8_9HYME</name>
<dbReference type="Proteomes" id="UP001177670">
    <property type="component" value="Unassembled WGS sequence"/>
</dbReference>
<dbReference type="EMBL" id="JAHYIQ010000037">
    <property type="protein sequence ID" value="KAK1119351.1"/>
    <property type="molecule type" value="Genomic_DNA"/>
</dbReference>
<sequence length="92" mass="10286">MLQFGLSPSLCKSSNLLPSVCDLKSGRWSRFEQAGTSVVPCFERVRENKKRTVDGTGIARSCSEALMDDVDRCDHGGFYRELDPLRYGCSTF</sequence>
<organism evidence="1 2">
    <name type="scientific">Melipona bicolor</name>
    <dbReference type="NCBI Taxonomy" id="60889"/>
    <lineage>
        <taxon>Eukaryota</taxon>
        <taxon>Metazoa</taxon>
        <taxon>Ecdysozoa</taxon>
        <taxon>Arthropoda</taxon>
        <taxon>Hexapoda</taxon>
        <taxon>Insecta</taxon>
        <taxon>Pterygota</taxon>
        <taxon>Neoptera</taxon>
        <taxon>Endopterygota</taxon>
        <taxon>Hymenoptera</taxon>
        <taxon>Apocrita</taxon>
        <taxon>Aculeata</taxon>
        <taxon>Apoidea</taxon>
        <taxon>Anthophila</taxon>
        <taxon>Apidae</taxon>
        <taxon>Melipona</taxon>
    </lineage>
</organism>
<dbReference type="AlphaFoldDB" id="A0AA40FIU8"/>
<proteinExistence type="predicted"/>
<protein>
    <submittedName>
        <fullName evidence="1">Uncharacterized protein</fullName>
    </submittedName>
</protein>
<evidence type="ECO:0000313" key="2">
    <source>
        <dbReference type="Proteomes" id="UP001177670"/>
    </source>
</evidence>